<reference evidence="2" key="1">
    <citation type="submission" date="2016-10" db="EMBL/GenBank/DDBJ databases">
        <authorList>
            <person name="Varghese N."/>
            <person name="Submissions S."/>
        </authorList>
    </citation>
    <scope>NUCLEOTIDE SEQUENCE [LARGE SCALE GENOMIC DNA]</scope>
    <source>
        <strain evidence="2">DSM 18887</strain>
    </source>
</reference>
<organism evidence="1 2">
    <name type="scientific">Amphritea atlantica</name>
    <dbReference type="NCBI Taxonomy" id="355243"/>
    <lineage>
        <taxon>Bacteria</taxon>
        <taxon>Pseudomonadati</taxon>
        <taxon>Pseudomonadota</taxon>
        <taxon>Gammaproteobacteria</taxon>
        <taxon>Oceanospirillales</taxon>
        <taxon>Oceanospirillaceae</taxon>
        <taxon>Amphritea</taxon>
    </lineage>
</organism>
<dbReference type="AlphaFoldDB" id="A0A1H9LBK6"/>
<protein>
    <submittedName>
        <fullName evidence="1">Uncharacterized protein</fullName>
    </submittedName>
</protein>
<evidence type="ECO:0000313" key="2">
    <source>
        <dbReference type="Proteomes" id="UP000198749"/>
    </source>
</evidence>
<keyword evidence="2" id="KW-1185">Reference proteome</keyword>
<dbReference type="OrthoDB" id="6106673at2"/>
<gene>
    <name evidence="1" type="ORF">SAMN03080615_03870</name>
</gene>
<sequence length="59" mass="6957">MLLHNRNIIRVVKDGQVANCIILKMCYDYALVKYEEKEYRIPYAVIDEVVGHELLMSNE</sequence>
<proteinExistence type="predicted"/>
<dbReference type="RefSeq" id="WP_091361487.1">
    <property type="nucleotide sequence ID" value="NZ_AP025284.1"/>
</dbReference>
<accession>A0A1H9LBK6</accession>
<dbReference type="Proteomes" id="UP000198749">
    <property type="component" value="Unassembled WGS sequence"/>
</dbReference>
<name>A0A1H9LBK6_9GAMM</name>
<evidence type="ECO:0000313" key="1">
    <source>
        <dbReference type="EMBL" id="SER08373.1"/>
    </source>
</evidence>
<dbReference type="EMBL" id="FOGB01000016">
    <property type="protein sequence ID" value="SER08373.1"/>
    <property type="molecule type" value="Genomic_DNA"/>
</dbReference>